<dbReference type="SUPFAM" id="SSF63411">
    <property type="entry name" value="LuxS/MPP-like metallohydrolase"/>
    <property type="match status" value="2"/>
</dbReference>
<sequence length="453" mass="48576">MIRILLLAALVTLAACWEDGPSASRETSPGGIEYTLLDLPEHEDVTIHVAWPTDWAYRSGTGKAAPVTGAQVILAGGAEGHPAGVVVERFADLGSEGNIHVAFNDHVIGELTFERDRMAETVEIANAHLRAPALDQAWFERIRHGIAQNMAEAQARHVHAGYDAVRWAVFGTQPLRNAMSLDEQGTFEALTRDDVAAWHAETFTRNPEAVVVAGGIDAEAAGAALDALFEGLPESGRAVSREATADFSPRRILLHRPHAEVTNLAFIAPLPPSRMGGEIEDQILVHALGGDDQGVLFEAVRTGLRASYGFGAGIANYTREHRVLLMAGEVEADRLAEVERVVRAAFARFREHGPQGSLADRKAPLEAIFSELADFLVDQARSELQGALDGHAPGRSLELNEELASVTEDAMKARLRDDFPGADGFIVIAVSPDAEGLPGACVIQVPREAADCP</sequence>
<dbReference type="InterPro" id="IPR007863">
    <property type="entry name" value="Peptidase_M16_C"/>
</dbReference>
<organism evidence="3">
    <name type="scientific">Boseongicola sp. SB0664_bin_43</name>
    <dbReference type="NCBI Taxonomy" id="2604844"/>
    <lineage>
        <taxon>Bacteria</taxon>
        <taxon>Pseudomonadati</taxon>
        <taxon>Pseudomonadota</taxon>
        <taxon>Alphaproteobacteria</taxon>
        <taxon>Rhodobacterales</taxon>
        <taxon>Paracoccaceae</taxon>
        <taxon>Boseongicola</taxon>
    </lineage>
</organism>
<dbReference type="InterPro" id="IPR011249">
    <property type="entry name" value="Metalloenz_LuxS/M16"/>
</dbReference>
<protein>
    <submittedName>
        <fullName evidence="3">Insulinase family protein</fullName>
    </submittedName>
</protein>
<reference evidence="3" key="1">
    <citation type="submission" date="2019-09" db="EMBL/GenBank/DDBJ databases">
        <title>Characterisation of the sponge microbiome using genome-centric metagenomics.</title>
        <authorList>
            <person name="Engelberts J.P."/>
            <person name="Robbins S.J."/>
            <person name="De Goeij J.M."/>
            <person name="Aranda M."/>
            <person name="Bell S.C."/>
            <person name="Webster N.S."/>
        </authorList>
    </citation>
    <scope>NUCLEOTIDE SEQUENCE</scope>
    <source>
        <strain evidence="3">SB0664_bin_43</strain>
    </source>
</reference>
<name>A0A6B0XVB1_9RHOB</name>
<evidence type="ECO:0000256" key="1">
    <source>
        <dbReference type="SAM" id="SignalP"/>
    </source>
</evidence>
<comment type="caution">
    <text evidence="3">The sequence shown here is derived from an EMBL/GenBank/DDBJ whole genome shotgun (WGS) entry which is preliminary data.</text>
</comment>
<dbReference type="GO" id="GO:0046872">
    <property type="term" value="F:metal ion binding"/>
    <property type="evidence" value="ECO:0007669"/>
    <property type="project" value="InterPro"/>
</dbReference>
<evidence type="ECO:0000313" key="3">
    <source>
        <dbReference type="EMBL" id="MXY32614.1"/>
    </source>
</evidence>
<dbReference type="PROSITE" id="PS51257">
    <property type="entry name" value="PROKAR_LIPOPROTEIN"/>
    <property type="match status" value="1"/>
</dbReference>
<dbReference type="EMBL" id="VXRY01000028">
    <property type="protein sequence ID" value="MXY32614.1"/>
    <property type="molecule type" value="Genomic_DNA"/>
</dbReference>
<feature type="domain" description="Peptidase M16 C-terminal" evidence="2">
    <location>
        <begin position="190"/>
        <end position="355"/>
    </location>
</feature>
<feature type="chain" id="PRO_5025573496" evidence="1">
    <location>
        <begin position="18"/>
        <end position="453"/>
    </location>
</feature>
<evidence type="ECO:0000259" key="2">
    <source>
        <dbReference type="Pfam" id="PF05193"/>
    </source>
</evidence>
<feature type="signal peptide" evidence="1">
    <location>
        <begin position="1"/>
        <end position="17"/>
    </location>
</feature>
<dbReference type="AlphaFoldDB" id="A0A6B0XVB1"/>
<keyword evidence="1" id="KW-0732">Signal</keyword>
<dbReference type="Pfam" id="PF05193">
    <property type="entry name" value="Peptidase_M16_C"/>
    <property type="match status" value="1"/>
</dbReference>
<proteinExistence type="predicted"/>
<dbReference type="Gene3D" id="3.30.830.10">
    <property type="entry name" value="Metalloenzyme, LuxS/M16 peptidase-like"/>
    <property type="match status" value="2"/>
</dbReference>
<gene>
    <name evidence="3" type="ORF">F4Y60_00675</name>
</gene>
<accession>A0A6B0XVB1</accession>